<evidence type="ECO:0000313" key="8">
    <source>
        <dbReference type="EMBL" id="APT93781.1"/>
    </source>
</evidence>
<dbReference type="PANTHER" id="PTHR43124:SF3">
    <property type="entry name" value="CHLORAMPHENICOL EFFLUX PUMP RV0191"/>
    <property type="match status" value="1"/>
</dbReference>
<proteinExistence type="predicted"/>
<dbReference type="InterPro" id="IPR020846">
    <property type="entry name" value="MFS_dom"/>
</dbReference>
<evidence type="ECO:0000313" key="9">
    <source>
        <dbReference type="Proteomes" id="UP000185491"/>
    </source>
</evidence>
<dbReference type="Gene3D" id="1.20.1250.20">
    <property type="entry name" value="MFS general substrate transporter like domains"/>
    <property type="match status" value="1"/>
</dbReference>
<dbReference type="PANTHER" id="PTHR43124">
    <property type="entry name" value="PURINE EFFLUX PUMP PBUE"/>
    <property type="match status" value="1"/>
</dbReference>
<feature type="transmembrane region" description="Helical" evidence="6">
    <location>
        <begin position="24"/>
        <end position="51"/>
    </location>
</feature>
<evidence type="ECO:0000259" key="7">
    <source>
        <dbReference type="PROSITE" id="PS50850"/>
    </source>
</evidence>
<dbReference type="GO" id="GO:0022857">
    <property type="term" value="F:transmembrane transporter activity"/>
    <property type="evidence" value="ECO:0007669"/>
    <property type="project" value="InterPro"/>
</dbReference>
<keyword evidence="4 6" id="KW-1133">Transmembrane helix</keyword>
<evidence type="ECO:0000256" key="6">
    <source>
        <dbReference type="SAM" id="Phobius"/>
    </source>
</evidence>
<organism evidence="8 9">
    <name type="scientific">Corynebacterium phocae</name>
    <dbReference type="NCBI Taxonomy" id="161895"/>
    <lineage>
        <taxon>Bacteria</taxon>
        <taxon>Bacillati</taxon>
        <taxon>Actinomycetota</taxon>
        <taxon>Actinomycetes</taxon>
        <taxon>Mycobacteriales</taxon>
        <taxon>Corynebacteriaceae</taxon>
        <taxon>Corynebacterium</taxon>
    </lineage>
</organism>
<accession>A0A1L7D6V3</accession>
<reference evidence="8 9" key="1">
    <citation type="submission" date="2014-08" db="EMBL/GenBank/DDBJ databases">
        <title>Complete genome sequence of Corynebacterium phocae M408/89/1(T)(=DSM 44612(T)), isolated from the common seal (Phoca vitulina).</title>
        <authorList>
            <person name="Ruckert C."/>
            <person name="Albersmeier A."/>
            <person name="Winkler A."/>
            <person name="Kalinowski J."/>
        </authorList>
    </citation>
    <scope>NUCLEOTIDE SEQUENCE [LARGE SCALE GENOMIC DNA]</scope>
    <source>
        <strain evidence="8 9">M408/89/1</strain>
    </source>
</reference>
<dbReference type="CDD" id="cd17324">
    <property type="entry name" value="MFS_NepI_like"/>
    <property type="match status" value="1"/>
</dbReference>
<dbReference type="InterPro" id="IPR036259">
    <property type="entry name" value="MFS_trans_sf"/>
</dbReference>
<gene>
    <name evidence="8" type="ORF">CPHO_09890</name>
</gene>
<sequence>MLSRVSTTTRVPRQTEISDLRIKIVMVAIALGTFAIGTTEFVSMGLLPLIAQDFGIQEDTASVVISVYALGVVVGAPAIAALTGRVPRRRLILVLEFCLLIGNLLTALAPNFGVLLAARFIAGLPHGAYFSVANLAAASMAKPGTRGKAMAMIGMGLTIATIIGVPAAQALGQALGWHAAYYLVVAITAVNVGLLYFLMPHMTRMQATDLRTELGVFKNLQVWLTVAIGTVGFGGMFAVYTYITWTMTEVAGLDVKWTWAVLMIYGLGMTLGNAAGGVMADRNLEVGIVSALIAMTLSAVAFYFAAPMGVIPGTVAFGLVAFFCSTLIPSLQLRLVNVAGDAQTLANALNQSALNIANATGAALAGAVVGAGFGYNATALAGAGLAAAGCVVWAVTQRVK</sequence>
<keyword evidence="2" id="KW-1003">Cell membrane</keyword>
<dbReference type="AlphaFoldDB" id="A0A1L7D6V3"/>
<feature type="transmembrane region" description="Helical" evidence="6">
    <location>
        <begin position="352"/>
        <end position="373"/>
    </location>
</feature>
<dbReference type="EMBL" id="CP009249">
    <property type="protein sequence ID" value="APT93781.1"/>
    <property type="molecule type" value="Genomic_DNA"/>
</dbReference>
<feature type="transmembrane region" description="Helical" evidence="6">
    <location>
        <begin position="149"/>
        <end position="168"/>
    </location>
</feature>
<feature type="transmembrane region" description="Helical" evidence="6">
    <location>
        <begin position="180"/>
        <end position="199"/>
    </location>
</feature>
<feature type="transmembrane region" description="Helical" evidence="6">
    <location>
        <begin position="63"/>
        <end position="84"/>
    </location>
</feature>
<evidence type="ECO:0000256" key="1">
    <source>
        <dbReference type="ARBA" id="ARBA00004651"/>
    </source>
</evidence>
<dbReference type="SUPFAM" id="SSF103473">
    <property type="entry name" value="MFS general substrate transporter"/>
    <property type="match status" value="1"/>
</dbReference>
<feature type="transmembrane region" description="Helical" evidence="6">
    <location>
        <begin position="286"/>
        <end position="305"/>
    </location>
</feature>
<name>A0A1L7D6V3_9CORY</name>
<keyword evidence="3 6" id="KW-0812">Transmembrane</keyword>
<comment type="subcellular location">
    <subcellularLocation>
        <location evidence="1">Cell membrane</location>
        <topology evidence="1">Multi-pass membrane protein</topology>
    </subcellularLocation>
</comment>
<protein>
    <submittedName>
        <fullName evidence="8">MFS transporter</fullName>
    </submittedName>
</protein>
<feature type="transmembrane region" description="Helical" evidence="6">
    <location>
        <begin position="257"/>
        <end position="279"/>
    </location>
</feature>
<feature type="transmembrane region" description="Helical" evidence="6">
    <location>
        <begin position="91"/>
        <end position="110"/>
    </location>
</feature>
<dbReference type="Pfam" id="PF07690">
    <property type="entry name" value="MFS_1"/>
    <property type="match status" value="1"/>
</dbReference>
<feature type="transmembrane region" description="Helical" evidence="6">
    <location>
        <begin position="116"/>
        <end position="137"/>
    </location>
</feature>
<feature type="transmembrane region" description="Helical" evidence="6">
    <location>
        <begin position="311"/>
        <end position="331"/>
    </location>
</feature>
<dbReference type="InterPro" id="IPR050189">
    <property type="entry name" value="MFS_Efflux_Transporters"/>
</dbReference>
<evidence type="ECO:0000256" key="4">
    <source>
        <dbReference type="ARBA" id="ARBA00022989"/>
    </source>
</evidence>
<evidence type="ECO:0000256" key="2">
    <source>
        <dbReference type="ARBA" id="ARBA00022475"/>
    </source>
</evidence>
<dbReference type="Proteomes" id="UP000185491">
    <property type="component" value="Chromosome"/>
</dbReference>
<dbReference type="InterPro" id="IPR011701">
    <property type="entry name" value="MFS"/>
</dbReference>
<dbReference type="KEGG" id="cpho:CPHO_09890"/>
<keyword evidence="9" id="KW-1185">Reference proteome</keyword>
<evidence type="ECO:0000256" key="5">
    <source>
        <dbReference type="ARBA" id="ARBA00023136"/>
    </source>
</evidence>
<feature type="transmembrane region" description="Helical" evidence="6">
    <location>
        <begin position="220"/>
        <end position="245"/>
    </location>
</feature>
<dbReference type="GO" id="GO:0005886">
    <property type="term" value="C:plasma membrane"/>
    <property type="evidence" value="ECO:0007669"/>
    <property type="project" value="UniProtKB-SubCell"/>
</dbReference>
<feature type="domain" description="Major facilitator superfamily (MFS) profile" evidence="7">
    <location>
        <begin position="25"/>
        <end position="400"/>
    </location>
</feature>
<keyword evidence="5 6" id="KW-0472">Membrane</keyword>
<dbReference type="PROSITE" id="PS50850">
    <property type="entry name" value="MFS"/>
    <property type="match status" value="1"/>
</dbReference>
<evidence type="ECO:0000256" key="3">
    <source>
        <dbReference type="ARBA" id="ARBA00022692"/>
    </source>
</evidence>
<dbReference type="STRING" id="161895.CPHO_09890"/>
<feature type="transmembrane region" description="Helical" evidence="6">
    <location>
        <begin position="379"/>
        <end position="396"/>
    </location>
</feature>